<keyword evidence="4" id="KW-1185">Reference proteome</keyword>
<dbReference type="EMBL" id="FNOT01000003">
    <property type="protein sequence ID" value="SDX84482.1"/>
    <property type="molecule type" value="Genomic_DNA"/>
</dbReference>
<evidence type="ECO:0000259" key="2">
    <source>
        <dbReference type="Pfam" id="PF22725"/>
    </source>
</evidence>
<dbReference type="Proteomes" id="UP000198921">
    <property type="component" value="Unassembled WGS sequence"/>
</dbReference>
<feature type="domain" description="GFO/IDH/MocA-like oxidoreductase" evidence="2">
    <location>
        <begin position="124"/>
        <end position="242"/>
    </location>
</feature>
<dbReference type="AlphaFoldDB" id="A0A1H3F0B5"/>
<dbReference type="InterPro" id="IPR000683">
    <property type="entry name" value="Gfo/Idh/MocA-like_OxRdtase_N"/>
</dbReference>
<dbReference type="PANTHER" id="PTHR43377">
    <property type="entry name" value="BILIVERDIN REDUCTASE A"/>
    <property type="match status" value="1"/>
</dbReference>
<dbReference type="SUPFAM" id="SSF55347">
    <property type="entry name" value="Glyceraldehyde-3-phosphate dehydrogenase-like, C-terminal domain"/>
    <property type="match status" value="1"/>
</dbReference>
<dbReference type="GO" id="GO:0000166">
    <property type="term" value="F:nucleotide binding"/>
    <property type="evidence" value="ECO:0007669"/>
    <property type="project" value="InterPro"/>
</dbReference>
<accession>A0A1H3F0B5</accession>
<dbReference type="Pfam" id="PF01408">
    <property type="entry name" value="GFO_IDH_MocA"/>
    <property type="match status" value="1"/>
</dbReference>
<reference evidence="4" key="1">
    <citation type="submission" date="2016-10" db="EMBL/GenBank/DDBJ databases">
        <authorList>
            <person name="Varghese N."/>
            <person name="Submissions S."/>
        </authorList>
    </citation>
    <scope>NUCLEOTIDE SEQUENCE [LARGE SCALE GENOMIC DNA]</scope>
    <source>
        <strain evidence="4">DSM 45422</strain>
    </source>
</reference>
<dbReference type="InterPro" id="IPR036291">
    <property type="entry name" value="NAD(P)-bd_dom_sf"/>
</dbReference>
<dbReference type="Pfam" id="PF22725">
    <property type="entry name" value="GFO_IDH_MocA_C3"/>
    <property type="match status" value="1"/>
</dbReference>
<dbReference type="Gene3D" id="3.30.360.10">
    <property type="entry name" value="Dihydrodipicolinate Reductase, domain 2"/>
    <property type="match status" value="1"/>
</dbReference>
<dbReference type="InterPro" id="IPR051450">
    <property type="entry name" value="Gfo/Idh/MocA_Oxidoreductases"/>
</dbReference>
<protein>
    <submittedName>
        <fullName evidence="3">Oxidoreductase family, C-terminal alpha/beta domain</fullName>
    </submittedName>
</protein>
<organism evidence="3 4">
    <name type="scientific">Geodermatophilus africanus</name>
    <dbReference type="NCBI Taxonomy" id="1137993"/>
    <lineage>
        <taxon>Bacteria</taxon>
        <taxon>Bacillati</taxon>
        <taxon>Actinomycetota</taxon>
        <taxon>Actinomycetes</taxon>
        <taxon>Geodermatophilales</taxon>
        <taxon>Geodermatophilaceae</taxon>
        <taxon>Geodermatophilus</taxon>
    </lineage>
</organism>
<evidence type="ECO:0000313" key="4">
    <source>
        <dbReference type="Proteomes" id="UP000198921"/>
    </source>
</evidence>
<dbReference type="STRING" id="1137993.SAMN05660209_01444"/>
<feature type="domain" description="Gfo/Idh/MocA-like oxidoreductase N-terminal" evidence="1">
    <location>
        <begin position="1"/>
        <end position="114"/>
    </location>
</feature>
<evidence type="ECO:0000259" key="1">
    <source>
        <dbReference type="Pfam" id="PF01408"/>
    </source>
</evidence>
<dbReference type="InterPro" id="IPR055170">
    <property type="entry name" value="GFO_IDH_MocA-like_dom"/>
</dbReference>
<name>A0A1H3F0B5_9ACTN</name>
<sequence>MVGLGWWGQKVLDELTDSARVRPVLAVDPEPAGRARAEARGLPTTADLQEALADPAVEAVVLCSPHRFHSAQIVAAAEAGKHVFCEKPFSTTVADADVALAAVAAAGVQLGVGHERRFEPPVVELQDRCRSGDLGTPLVFEGNFSQDKFLALPPDNWRLSSVEAPVGPLSATGIHLVDLAVSVLGEPVEVWARLATRATSFGNGDTLSVTLGFAGGGTASITAILTTPFIGRMCVLGSEGWMEIRDRAHPEAPAGWDVTTRHRDGQPSTRFVPPAPAVRDNLERFADAVEGRAEYPVTPADVRATVRAFEAITRSALSGRVERVT</sequence>
<dbReference type="Gene3D" id="3.40.50.720">
    <property type="entry name" value="NAD(P)-binding Rossmann-like Domain"/>
    <property type="match status" value="1"/>
</dbReference>
<dbReference type="PANTHER" id="PTHR43377:SF1">
    <property type="entry name" value="BILIVERDIN REDUCTASE A"/>
    <property type="match status" value="1"/>
</dbReference>
<gene>
    <name evidence="3" type="ORF">SAMN05660209_01444</name>
</gene>
<proteinExistence type="predicted"/>
<dbReference type="SUPFAM" id="SSF51735">
    <property type="entry name" value="NAD(P)-binding Rossmann-fold domains"/>
    <property type="match status" value="1"/>
</dbReference>
<evidence type="ECO:0000313" key="3">
    <source>
        <dbReference type="EMBL" id="SDX84482.1"/>
    </source>
</evidence>